<comment type="similarity">
    <text evidence="5">Belongs to the 4-toluene sulfonate uptake permease (TSUP) (TC 2.A.102) family.</text>
</comment>
<keyword evidence="3 5" id="KW-1133">Transmembrane helix</keyword>
<dbReference type="PANTHER" id="PTHR43701:SF2">
    <property type="entry name" value="MEMBRANE TRANSPORTER PROTEIN YJNA-RELATED"/>
    <property type="match status" value="1"/>
</dbReference>
<evidence type="ECO:0000256" key="4">
    <source>
        <dbReference type="ARBA" id="ARBA00023136"/>
    </source>
</evidence>
<name>A0A6M9PJF5_9BURK</name>
<accession>A0A6M9PJF5</accession>
<feature type="transmembrane region" description="Helical" evidence="5">
    <location>
        <begin position="257"/>
        <end position="278"/>
    </location>
</feature>
<feature type="transmembrane region" description="Helical" evidence="5">
    <location>
        <begin position="50"/>
        <end position="68"/>
    </location>
</feature>
<evidence type="ECO:0000256" key="1">
    <source>
        <dbReference type="ARBA" id="ARBA00004141"/>
    </source>
</evidence>
<dbReference type="Proteomes" id="UP000500806">
    <property type="component" value="Chromosome"/>
</dbReference>
<keyword evidence="4 5" id="KW-0472">Membrane</keyword>
<evidence type="ECO:0000256" key="5">
    <source>
        <dbReference type="RuleBase" id="RU363041"/>
    </source>
</evidence>
<organism evidence="6 7">
    <name type="scientific">Polynucleobacter antarcticus</name>
    <dbReference type="NCBI Taxonomy" id="1743162"/>
    <lineage>
        <taxon>Bacteria</taxon>
        <taxon>Pseudomonadati</taxon>
        <taxon>Pseudomonadota</taxon>
        <taxon>Betaproteobacteria</taxon>
        <taxon>Burkholderiales</taxon>
        <taxon>Burkholderiaceae</taxon>
        <taxon>Polynucleobacter</taxon>
    </lineage>
</organism>
<dbReference type="InterPro" id="IPR051598">
    <property type="entry name" value="TSUP/Inactive_protease-like"/>
</dbReference>
<keyword evidence="2 5" id="KW-0812">Transmembrane</keyword>
<reference evidence="6 7" key="1">
    <citation type="submission" date="2018-04" db="EMBL/GenBank/DDBJ databases">
        <title>Polynucleobacter sp. LimPoW16 genome.</title>
        <authorList>
            <person name="Hahn M.W."/>
        </authorList>
    </citation>
    <scope>NUCLEOTIDE SEQUENCE [LARGE SCALE GENOMIC DNA]</scope>
    <source>
        <strain evidence="6 7">LimPoW16</strain>
    </source>
</reference>
<evidence type="ECO:0000313" key="6">
    <source>
        <dbReference type="EMBL" id="QKM62274.1"/>
    </source>
</evidence>
<dbReference type="GO" id="GO:0005886">
    <property type="term" value="C:plasma membrane"/>
    <property type="evidence" value="ECO:0007669"/>
    <property type="project" value="UniProtKB-SubCell"/>
</dbReference>
<proteinExistence type="inferred from homology"/>
<feature type="transmembrane region" description="Helical" evidence="5">
    <location>
        <begin position="12"/>
        <end position="44"/>
    </location>
</feature>
<sequence>MEALPALEYSNLIGPALGMLVGVLMGLTGAGGGILSVPLLVFFLDLSVAQAAPIALCAVALASCIGAIMGLKSKTLRYKAAGFMAIFGLALSPLGLWIAPQIPNTPLQILFSLILLFVAVRLLMQARNDIMGIVEPLRKPPPCLVNPAAGKLTWTMPCARSLLFAGSLAGFLSGLLGVGGGFIIVPALKRYTDLPIQSIVATSLGVLAIITGGGALFSALSGNLNIALAAPFSIAALLGLLLGQLLGKKLGGSRIQLIFAIFTFLIAGSLLIKGLLALG</sequence>
<evidence type="ECO:0000313" key="7">
    <source>
        <dbReference type="Proteomes" id="UP000500806"/>
    </source>
</evidence>
<dbReference type="EMBL" id="CP028941">
    <property type="protein sequence ID" value="QKM62274.1"/>
    <property type="molecule type" value="Genomic_DNA"/>
</dbReference>
<dbReference type="AlphaFoldDB" id="A0A6M9PJF5"/>
<feature type="transmembrane region" description="Helical" evidence="5">
    <location>
        <begin position="194"/>
        <end position="217"/>
    </location>
</feature>
<dbReference type="KEGG" id="pani:DCO16_03815"/>
<dbReference type="Pfam" id="PF01925">
    <property type="entry name" value="TauE"/>
    <property type="match status" value="1"/>
</dbReference>
<feature type="transmembrane region" description="Helical" evidence="5">
    <location>
        <begin position="80"/>
        <end position="99"/>
    </location>
</feature>
<evidence type="ECO:0000256" key="2">
    <source>
        <dbReference type="ARBA" id="ARBA00022692"/>
    </source>
</evidence>
<dbReference type="InterPro" id="IPR002781">
    <property type="entry name" value="TM_pro_TauE-like"/>
</dbReference>
<gene>
    <name evidence="6" type="ORF">DCO16_03815</name>
</gene>
<feature type="transmembrane region" description="Helical" evidence="5">
    <location>
        <begin position="105"/>
        <end position="124"/>
    </location>
</feature>
<protein>
    <recommendedName>
        <fullName evidence="5">Probable membrane transporter protein</fullName>
    </recommendedName>
</protein>
<dbReference type="PANTHER" id="PTHR43701">
    <property type="entry name" value="MEMBRANE TRANSPORTER PROTEIN MJ0441-RELATED"/>
    <property type="match status" value="1"/>
</dbReference>
<evidence type="ECO:0000256" key="3">
    <source>
        <dbReference type="ARBA" id="ARBA00022989"/>
    </source>
</evidence>
<feature type="transmembrane region" description="Helical" evidence="5">
    <location>
        <begin position="224"/>
        <end position="245"/>
    </location>
</feature>
<dbReference type="RefSeq" id="WP_173942423.1">
    <property type="nucleotide sequence ID" value="NZ_CBCSCD010000003.1"/>
</dbReference>
<feature type="transmembrane region" description="Helical" evidence="5">
    <location>
        <begin position="162"/>
        <end position="188"/>
    </location>
</feature>
<keyword evidence="5" id="KW-1003">Cell membrane</keyword>
<comment type="subcellular location">
    <subcellularLocation>
        <location evidence="5">Cell membrane</location>
        <topology evidence="5">Multi-pass membrane protein</topology>
    </subcellularLocation>
    <subcellularLocation>
        <location evidence="1">Membrane</location>
        <topology evidence="1">Multi-pass membrane protein</topology>
    </subcellularLocation>
</comment>
<keyword evidence="7" id="KW-1185">Reference proteome</keyword>